<dbReference type="OrthoDB" id="6076970at2759"/>
<feature type="transmembrane region" description="Helical" evidence="13">
    <location>
        <begin position="84"/>
        <end position="108"/>
    </location>
</feature>
<evidence type="ECO:0000256" key="5">
    <source>
        <dbReference type="ARBA" id="ARBA00022989"/>
    </source>
</evidence>
<keyword evidence="9 12" id="KW-0675">Receptor</keyword>
<evidence type="ECO:0000256" key="8">
    <source>
        <dbReference type="ARBA" id="ARBA00023157"/>
    </source>
</evidence>
<evidence type="ECO:0000256" key="1">
    <source>
        <dbReference type="ARBA" id="ARBA00004651"/>
    </source>
</evidence>
<evidence type="ECO:0000256" key="6">
    <source>
        <dbReference type="ARBA" id="ARBA00023040"/>
    </source>
</evidence>
<evidence type="ECO:0000256" key="3">
    <source>
        <dbReference type="ARBA" id="ARBA00022475"/>
    </source>
</evidence>
<evidence type="ECO:0000256" key="2">
    <source>
        <dbReference type="ARBA" id="ARBA00010663"/>
    </source>
</evidence>
<comment type="similarity">
    <text evidence="2 12">Belongs to the G-protein coupled receptor 1 family.</text>
</comment>
<comment type="subcellular location">
    <subcellularLocation>
        <location evidence="1">Cell membrane</location>
        <topology evidence="1">Multi-pass membrane protein</topology>
    </subcellularLocation>
</comment>
<accession>A0A9J6BSE2</accession>
<keyword evidence="16" id="KW-1185">Reference proteome</keyword>
<keyword evidence="5 13" id="KW-1133">Transmembrane helix</keyword>
<dbReference type="GO" id="GO:0005886">
    <property type="term" value="C:plasma membrane"/>
    <property type="evidence" value="ECO:0007669"/>
    <property type="project" value="UniProtKB-SubCell"/>
</dbReference>
<keyword evidence="11 12" id="KW-0807">Transducer</keyword>
<dbReference type="AlphaFoldDB" id="A0A9J6BSE2"/>
<evidence type="ECO:0000256" key="11">
    <source>
        <dbReference type="ARBA" id="ARBA00023224"/>
    </source>
</evidence>
<dbReference type="InterPro" id="IPR000276">
    <property type="entry name" value="GPCR_Rhodpsn"/>
</dbReference>
<keyword evidence="10" id="KW-0325">Glycoprotein</keyword>
<protein>
    <recommendedName>
        <fullName evidence="14">G-protein coupled receptors family 1 profile domain-containing protein</fullName>
    </recommendedName>
</protein>
<dbReference type="InterPro" id="IPR017452">
    <property type="entry name" value="GPCR_Rhodpsn_7TM"/>
</dbReference>
<dbReference type="PANTHER" id="PTHR24229">
    <property type="entry name" value="NEUROPEPTIDES RECEPTOR"/>
    <property type="match status" value="1"/>
</dbReference>
<gene>
    <name evidence="15" type="ORF">PVAND_002856</name>
</gene>
<dbReference type="SMART" id="SM01381">
    <property type="entry name" value="7TM_GPCR_Srsx"/>
    <property type="match status" value="1"/>
</dbReference>
<sequence length="424" mass="49261">MEEFLMFDNVTNFDEIFTRNQSVINNDEDFDTTNYCPYIDASPISHVLLAILYAIICFIGVFGNSLVIFVIIKFSKMQTITNFYILNLAIADQFFLIGIPFLIFTMFYGQWIFGDWFCKLYMISQSITQLSTSYFLLIMSADRYIAVCHPIELSPRYRNPTVSKIISILLWVFSFLLMSPVILYSNTIEKSENGTARSCIIKWNLDDNNNVDEPYAFILYSFIVGFAVPLVLIMTFYFLVIKKLRSLRSRSKSKERKRSHRKVTKLVLIIIAMYVCFWSPYWMLQIYTITLPPDHCKTKLEVIIYLLCGCLVYLNSSLNPLLYAFLSDSFKKSFLKACSCANKNDFFIYQTDSPAHSRISKNRSSEKHRYYTSVSTRISRIESKCRRKKSKENASVVLTDDSKEIILISSNNVTRKGEILQTDL</sequence>
<evidence type="ECO:0000313" key="15">
    <source>
        <dbReference type="EMBL" id="KAG5672759.1"/>
    </source>
</evidence>
<dbReference type="Gene3D" id="1.20.1070.10">
    <property type="entry name" value="Rhodopsin 7-helix transmembrane proteins"/>
    <property type="match status" value="1"/>
</dbReference>
<dbReference type="GO" id="GO:0042277">
    <property type="term" value="F:peptide binding"/>
    <property type="evidence" value="ECO:0007669"/>
    <property type="project" value="TreeGrafter"/>
</dbReference>
<feature type="transmembrane region" description="Helical" evidence="13">
    <location>
        <begin position="217"/>
        <end position="241"/>
    </location>
</feature>
<dbReference type="Pfam" id="PF00001">
    <property type="entry name" value="7tm_1"/>
    <property type="match status" value="1"/>
</dbReference>
<keyword evidence="4 12" id="KW-0812">Transmembrane</keyword>
<comment type="caution">
    <text evidence="15">The sequence shown here is derived from an EMBL/GenBank/DDBJ whole genome shotgun (WGS) entry which is preliminary data.</text>
</comment>
<dbReference type="PROSITE" id="PS50262">
    <property type="entry name" value="G_PROTEIN_RECEP_F1_2"/>
    <property type="match status" value="1"/>
</dbReference>
<keyword evidence="6 12" id="KW-0297">G-protein coupled receptor</keyword>
<dbReference type="PANTHER" id="PTHR24229:SF40">
    <property type="entry name" value="ALLATOSTATIN C RECEPTOR 1-RELATED"/>
    <property type="match status" value="1"/>
</dbReference>
<dbReference type="GO" id="GO:0043005">
    <property type="term" value="C:neuron projection"/>
    <property type="evidence" value="ECO:0007669"/>
    <property type="project" value="TreeGrafter"/>
</dbReference>
<evidence type="ECO:0000256" key="7">
    <source>
        <dbReference type="ARBA" id="ARBA00023136"/>
    </source>
</evidence>
<name>A0A9J6BSE2_POLVA</name>
<keyword evidence="3" id="KW-1003">Cell membrane</keyword>
<feature type="transmembrane region" description="Helical" evidence="13">
    <location>
        <begin position="302"/>
        <end position="326"/>
    </location>
</feature>
<feature type="transmembrane region" description="Helical" evidence="13">
    <location>
        <begin position="162"/>
        <end position="184"/>
    </location>
</feature>
<evidence type="ECO:0000256" key="4">
    <source>
        <dbReference type="ARBA" id="ARBA00022692"/>
    </source>
</evidence>
<organism evidence="15 16">
    <name type="scientific">Polypedilum vanderplanki</name>
    <name type="common">Sleeping chironomid midge</name>
    <dbReference type="NCBI Taxonomy" id="319348"/>
    <lineage>
        <taxon>Eukaryota</taxon>
        <taxon>Metazoa</taxon>
        <taxon>Ecdysozoa</taxon>
        <taxon>Arthropoda</taxon>
        <taxon>Hexapoda</taxon>
        <taxon>Insecta</taxon>
        <taxon>Pterygota</taxon>
        <taxon>Neoptera</taxon>
        <taxon>Endopterygota</taxon>
        <taxon>Diptera</taxon>
        <taxon>Nematocera</taxon>
        <taxon>Chironomoidea</taxon>
        <taxon>Chironomidae</taxon>
        <taxon>Chironominae</taxon>
        <taxon>Polypedilum</taxon>
        <taxon>Polypedilum</taxon>
    </lineage>
</organism>
<dbReference type="GO" id="GO:0004994">
    <property type="term" value="F:somatostatin receptor activity"/>
    <property type="evidence" value="ECO:0007669"/>
    <property type="project" value="InterPro"/>
</dbReference>
<dbReference type="SUPFAM" id="SSF81321">
    <property type="entry name" value="Family A G protein-coupled receptor-like"/>
    <property type="match status" value="1"/>
</dbReference>
<feature type="transmembrane region" description="Helical" evidence="13">
    <location>
        <begin position="47"/>
        <end position="72"/>
    </location>
</feature>
<evidence type="ECO:0000259" key="14">
    <source>
        <dbReference type="PROSITE" id="PS50262"/>
    </source>
</evidence>
<dbReference type="EMBL" id="JADBJN010000003">
    <property type="protein sequence ID" value="KAG5672759.1"/>
    <property type="molecule type" value="Genomic_DNA"/>
</dbReference>
<dbReference type="PRINTS" id="PR00237">
    <property type="entry name" value="GPCRRHODOPSN"/>
</dbReference>
<dbReference type="PRINTS" id="PR00246">
    <property type="entry name" value="SOMATOSTATNR"/>
</dbReference>
<dbReference type="PROSITE" id="PS00237">
    <property type="entry name" value="G_PROTEIN_RECEP_F1_1"/>
    <property type="match status" value="1"/>
</dbReference>
<dbReference type="InterPro" id="IPR000586">
    <property type="entry name" value="Somatstn_rcpt"/>
</dbReference>
<reference evidence="15" key="1">
    <citation type="submission" date="2021-03" db="EMBL/GenBank/DDBJ databases">
        <title>Chromosome level genome of the anhydrobiotic midge Polypedilum vanderplanki.</title>
        <authorList>
            <person name="Yoshida Y."/>
            <person name="Kikawada T."/>
            <person name="Gusev O."/>
        </authorList>
    </citation>
    <scope>NUCLEOTIDE SEQUENCE</scope>
    <source>
        <strain evidence="15">NIAS01</strain>
        <tissue evidence="15">Whole body or cell culture</tissue>
    </source>
</reference>
<dbReference type="Proteomes" id="UP001107558">
    <property type="component" value="Chromosome 3"/>
</dbReference>
<keyword evidence="7 13" id="KW-0472">Membrane</keyword>
<evidence type="ECO:0000256" key="9">
    <source>
        <dbReference type="ARBA" id="ARBA00023170"/>
    </source>
</evidence>
<feature type="domain" description="G-protein coupled receptors family 1 profile" evidence="14">
    <location>
        <begin position="63"/>
        <end position="323"/>
    </location>
</feature>
<proteinExistence type="inferred from homology"/>
<feature type="transmembrane region" description="Helical" evidence="13">
    <location>
        <begin position="262"/>
        <end position="282"/>
    </location>
</feature>
<evidence type="ECO:0000256" key="10">
    <source>
        <dbReference type="ARBA" id="ARBA00023180"/>
    </source>
</evidence>
<evidence type="ECO:0000313" key="16">
    <source>
        <dbReference type="Proteomes" id="UP001107558"/>
    </source>
</evidence>
<evidence type="ECO:0000256" key="13">
    <source>
        <dbReference type="SAM" id="Phobius"/>
    </source>
</evidence>
<keyword evidence="8" id="KW-1015">Disulfide bond</keyword>
<feature type="transmembrane region" description="Helical" evidence="13">
    <location>
        <begin position="120"/>
        <end position="141"/>
    </location>
</feature>
<evidence type="ECO:0000256" key="12">
    <source>
        <dbReference type="RuleBase" id="RU000688"/>
    </source>
</evidence>